<evidence type="ECO:0000256" key="3">
    <source>
        <dbReference type="ARBA" id="ARBA00023016"/>
    </source>
</evidence>
<dbReference type="InterPro" id="IPR013196">
    <property type="entry name" value="HTH_11"/>
</dbReference>
<keyword evidence="4 5" id="KW-0804">Transcription</keyword>
<keyword evidence="3 5" id="KW-0346">Stress response</keyword>
<dbReference type="Proteomes" id="UP001597391">
    <property type="component" value="Unassembled WGS sequence"/>
</dbReference>
<keyword evidence="2 5" id="KW-0805">Transcription regulation</keyword>
<proteinExistence type="inferred from homology"/>
<evidence type="ECO:0000256" key="4">
    <source>
        <dbReference type="ARBA" id="ARBA00023163"/>
    </source>
</evidence>
<gene>
    <name evidence="5" type="primary">hrcA</name>
    <name evidence="8" type="ORF">ACFSYH_01040</name>
</gene>
<comment type="caution">
    <text evidence="8">The sequence shown here is derived from an EMBL/GenBank/DDBJ whole genome shotgun (WGS) entry which is preliminary data.</text>
</comment>
<dbReference type="Gene3D" id="1.10.10.10">
    <property type="entry name" value="Winged helix-like DNA-binding domain superfamily/Winged helix DNA-binding domain"/>
    <property type="match status" value="1"/>
</dbReference>
<dbReference type="PANTHER" id="PTHR34824:SF1">
    <property type="entry name" value="HEAT-INDUCIBLE TRANSCRIPTION REPRESSOR HRCA"/>
    <property type="match status" value="1"/>
</dbReference>
<dbReference type="Pfam" id="PF01628">
    <property type="entry name" value="HrcA"/>
    <property type="match status" value="1"/>
</dbReference>
<dbReference type="InterPro" id="IPR002571">
    <property type="entry name" value="HrcA"/>
</dbReference>
<dbReference type="InterPro" id="IPR036388">
    <property type="entry name" value="WH-like_DNA-bd_sf"/>
</dbReference>
<evidence type="ECO:0000256" key="1">
    <source>
        <dbReference type="ARBA" id="ARBA00022491"/>
    </source>
</evidence>
<dbReference type="InterPro" id="IPR036390">
    <property type="entry name" value="WH_DNA-bd_sf"/>
</dbReference>
<evidence type="ECO:0000259" key="7">
    <source>
        <dbReference type="Pfam" id="PF08279"/>
    </source>
</evidence>
<dbReference type="InterPro" id="IPR029016">
    <property type="entry name" value="GAF-like_dom_sf"/>
</dbReference>
<evidence type="ECO:0000256" key="2">
    <source>
        <dbReference type="ARBA" id="ARBA00023015"/>
    </source>
</evidence>
<feature type="domain" description="Helix-turn-helix type 11" evidence="7">
    <location>
        <begin position="11"/>
        <end position="55"/>
    </location>
</feature>
<name>A0ABW5X9Z3_9MICO</name>
<dbReference type="Gene3D" id="3.30.450.40">
    <property type="match status" value="1"/>
</dbReference>
<comment type="function">
    <text evidence="5">Negative regulator of class I heat shock genes (grpE-dnaK-dnaJ and groELS operons). Prevents heat-shock induction of these operons.</text>
</comment>
<dbReference type="RefSeq" id="WP_377464593.1">
    <property type="nucleotide sequence ID" value="NZ_JBHUOP010000001.1"/>
</dbReference>
<accession>A0ABW5X9Z3</accession>
<sequence length="359" mass="38899">MLAEQRRLEVLRAIVEEFVQTREPIGSKAIAQRHGLGVSSATIRNDMALLEEAGLIAQPHTSAGRVPTDLGYRAFVDQLSEVKPLSGAERNAIKLFLDSAVDLDDVVHRAGRLLAQITGQVAIVQYPSLRKSTVRHLELVPLHSTRLLLVVITDTGRVEQRNVEIKPSELAAGALRVSESDGLPQDHVAREHEEALSRIKLSLNEAVTGRPYSELLAQLETLIFSVQEADRMLLRRIADAIAAILAEENDDRIVLAGTANLARHGVSNLRPVLEALEEQVILLKLLSEMADDSAGVSVRIGHETQNSGLYETSVVRAAYGSGDQPLGAIGSLGPTGMDYSGTIASVRAVARYLTRILSN</sequence>
<dbReference type="HAMAP" id="MF_00081">
    <property type="entry name" value="HrcA"/>
    <property type="match status" value="1"/>
</dbReference>
<feature type="domain" description="Heat-inducible transcription repressor HrcA C-terminal" evidence="6">
    <location>
        <begin position="104"/>
        <end position="343"/>
    </location>
</feature>
<evidence type="ECO:0000313" key="8">
    <source>
        <dbReference type="EMBL" id="MFD2839161.1"/>
    </source>
</evidence>
<dbReference type="EMBL" id="JBHUOP010000001">
    <property type="protein sequence ID" value="MFD2839161.1"/>
    <property type="molecule type" value="Genomic_DNA"/>
</dbReference>
<evidence type="ECO:0000259" key="6">
    <source>
        <dbReference type="Pfam" id="PF01628"/>
    </source>
</evidence>
<dbReference type="SUPFAM" id="SSF46785">
    <property type="entry name" value="Winged helix' DNA-binding domain"/>
    <property type="match status" value="1"/>
</dbReference>
<evidence type="ECO:0000313" key="9">
    <source>
        <dbReference type="Proteomes" id="UP001597391"/>
    </source>
</evidence>
<comment type="similarity">
    <text evidence="5">Belongs to the HrcA family.</text>
</comment>
<keyword evidence="1 5" id="KW-0678">Repressor</keyword>
<dbReference type="PIRSF" id="PIRSF005485">
    <property type="entry name" value="HrcA"/>
    <property type="match status" value="1"/>
</dbReference>
<dbReference type="InterPro" id="IPR021153">
    <property type="entry name" value="HrcA_C"/>
</dbReference>
<dbReference type="PANTHER" id="PTHR34824">
    <property type="entry name" value="HEAT-INDUCIBLE TRANSCRIPTION REPRESSOR HRCA"/>
    <property type="match status" value="1"/>
</dbReference>
<dbReference type="SUPFAM" id="SSF55781">
    <property type="entry name" value="GAF domain-like"/>
    <property type="match status" value="1"/>
</dbReference>
<protein>
    <recommendedName>
        <fullName evidence="5">Heat-inducible transcription repressor HrcA</fullName>
    </recommendedName>
</protein>
<organism evidence="8 9">
    <name type="scientific">Populibacterium corticicola</name>
    <dbReference type="NCBI Taxonomy" id="1812826"/>
    <lineage>
        <taxon>Bacteria</taxon>
        <taxon>Bacillati</taxon>
        <taxon>Actinomycetota</taxon>
        <taxon>Actinomycetes</taxon>
        <taxon>Micrococcales</taxon>
        <taxon>Jonesiaceae</taxon>
        <taxon>Populibacterium</taxon>
    </lineage>
</organism>
<reference evidence="9" key="1">
    <citation type="journal article" date="2019" name="Int. J. Syst. Evol. Microbiol.">
        <title>The Global Catalogue of Microorganisms (GCM) 10K type strain sequencing project: providing services to taxonomists for standard genome sequencing and annotation.</title>
        <authorList>
            <consortium name="The Broad Institute Genomics Platform"/>
            <consortium name="The Broad Institute Genome Sequencing Center for Infectious Disease"/>
            <person name="Wu L."/>
            <person name="Ma J."/>
        </authorList>
    </citation>
    <scope>NUCLEOTIDE SEQUENCE [LARGE SCALE GENOMIC DNA]</scope>
    <source>
        <strain evidence="9">KCTC 33576</strain>
    </source>
</reference>
<keyword evidence="9" id="KW-1185">Reference proteome</keyword>
<dbReference type="Pfam" id="PF08279">
    <property type="entry name" value="HTH_11"/>
    <property type="match status" value="1"/>
</dbReference>
<evidence type="ECO:0000256" key="5">
    <source>
        <dbReference type="HAMAP-Rule" id="MF_00081"/>
    </source>
</evidence>